<dbReference type="PANTHER" id="PTHR45661:SF3">
    <property type="entry name" value="IG-LIKE DOMAIN-CONTAINING PROTEIN"/>
    <property type="match status" value="1"/>
</dbReference>
<feature type="chain" id="PRO_5046703312" evidence="2">
    <location>
        <begin position="30"/>
        <end position="681"/>
    </location>
</feature>
<protein>
    <submittedName>
        <fullName evidence="3">Leucine-rich repeat domain-containing protein</fullName>
    </submittedName>
</protein>
<keyword evidence="4" id="KW-1185">Reference proteome</keyword>
<evidence type="ECO:0000313" key="4">
    <source>
        <dbReference type="Proteomes" id="UP001431199"/>
    </source>
</evidence>
<evidence type="ECO:0000256" key="2">
    <source>
        <dbReference type="SAM" id="SignalP"/>
    </source>
</evidence>
<reference evidence="3" key="1">
    <citation type="submission" date="2022-09" db="EMBL/GenBank/DDBJ databases">
        <title>Eubacterium sp. LFL-14 isolated from human feces.</title>
        <authorList>
            <person name="Liu F."/>
        </authorList>
    </citation>
    <scope>NUCLEOTIDE SEQUENCE</scope>
    <source>
        <strain evidence="3">LFL-14</strain>
    </source>
</reference>
<evidence type="ECO:0000256" key="1">
    <source>
        <dbReference type="SAM" id="MobiDB-lite"/>
    </source>
</evidence>
<accession>A0ABT2LZJ9</accession>
<comment type="caution">
    <text evidence="3">The sequence shown here is derived from an EMBL/GenBank/DDBJ whole genome shotgun (WGS) entry which is preliminary data.</text>
</comment>
<feature type="compositionally biased region" description="Low complexity" evidence="1">
    <location>
        <begin position="80"/>
        <end position="110"/>
    </location>
</feature>
<feature type="region of interest" description="Disordered" evidence="1">
    <location>
        <begin position="45"/>
        <end position="115"/>
    </location>
</feature>
<proteinExistence type="predicted"/>
<dbReference type="Proteomes" id="UP001431199">
    <property type="component" value="Unassembled WGS sequence"/>
</dbReference>
<dbReference type="SUPFAM" id="SSF52058">
    <property type="entry name" value="L domain-like"/>
    <property type="match status" value="1"/>
</dbReference>
<name>A0ABT2LZJ9_9FIRM</name>
<feature type="signal peptide" evidence="2">
    <location>
        <begin position="1"/>
        <end position="29"/>
    </location>
</feature>
<feature type="compositionally biased region" description="Basic and acidic residues" evidence="1">
    <location>
        <begin position="52"/>
        <end position="65"/>
    </location>
</feature>
<dbReference type="PANTHER" id="PTHR45661">
    <property type="entry name" value="SURFACE ANTIGEN"/>
    <property type="match status" value="1"/>
</dbReference>
<sequence>MKEKTLKSISKLLVAVMIATIALPSGAFAGHGNYKQDKVMAAEVSIADSEQETTKENTETTKPAEETSTDESSTKETGTDETSTTEESSTTETTTQAPTTEVPTTEAPTSNPDFVIENGVLTGYKKAATDTTNKEIVIPASVTKINANVFYQYKYIEKVTFEQGSLLQEIGENAFKECTALKTIELPEGLQIIGIEAYRGCSAVTEIKLPTTIKYIYKRAFYGIKKVKELTLPEGLQKINYHAFYKMTGLTSLTIPSTVTSTYEIIGKGANVTTVTFANGMTKVPNRVLLNANSVKKVILPETLTSIGYQAFSGCTQLSTIKMVQTIKKIGESAFKNCTSLKKLTLYKTVKTIGANAFAGATNLTLKVYSNSAGKKYARVNNIPWEYTDSEKERMAEDLRVYDMLVNSGIQSVKDKYILLSLKNYVPQGTCVIGKYIVVSMYHKNLTAKSILLIYNKRGNFVKKLKLTIKDHVGSVTNVKKNLVVGINNLPGAVDKVGIITYKKLLKAKNGKTIKFSYRVTLRGCADFAAFDGTHFWAGRSANSNSCLMYGYRVKRNKKTKRLTFTNQYNLYVPANTQGLVVNKISATERKFTLSQSYGRIADSYLMVYEPVNIVTASALDTPVKTVVLPSMMEGICVSGKKTYMVFESAAGKYCSNQDNTSEIQIDKVKVIKTWKLLALN</sequence>
<dbReference type="Gene3D" id="3.80.10.10">
    <property type="entry name" value="Ribonuclease Inhibitor"/>
    <property type="match status" value="2"/>
</dbReference>
<dbReference type="RefSeq" id="WP_022088738.1">
    <property type="nucleotide sequence ID" value="NZ_JAODBU010000006.1"/>
</dbReference>
<evidence type="ECO:0000313" key="3">
    <source>
        <dbReference type="EMBL" id="MCT7398700.1"/>
    </source>
</evidence>
<dbReference type="EMBL" id="JAODBU010000006">
    <property type="protein sequence ID" value="MCT7398700.1"/>
    <property type="molecule type" value="Genomic_DNA"/>
</dbReference>
<keyword evidence="2" id="KW-0732">Signal</keyword>
<dbReference type="InterPro" id="IPR053139">
    <property type="entry name" value="Surface_bspA-like"/>
</dbReference>
<organism evidence="3 4">
    <name type="scientific">Eubacterium album</name>
    <dbReference type="NCBI Taxonomy" id="2978477"/>
    <lineage>
        <taxon>Bacteria</taxon>
        <taxon>Bacillati</taxon>
        <taxon>Bacillota</taxon>
        <taxon>Clostridia</taxon>
        <taxon>Eubacteriales</taxon>
        <taxon>Eubacteriaceae</taxon>
        <taxon>Eubacterium</taxon>
    </lineage>
</organism>
<dbReference type="Pfam" id="PF13306">
    <property type="entry name" value="LRR_5"/>
    <property type="match status" value="1"/>
</dbReference>
<dbReference type="InterPro" id="IPR032675">
    <property type="entry name" value="LRR_dom_sf"/>
</dbReference>
<dbReference type="InterPro" id="IPR026906">
    <property type="entry name" value="LRR_5"/>
</dbReference>
<gene>
    <name evidence="3" type="ORF">N5B56_06315</name>
</gene>